<dbReference type="PANTHER" id="PTHR46888">
    <property type="entry name" value="ZINC KNUCKLE DOMAINCONTAINING PROTEIN-RELATED"/>
    <property type="match status" value="1"/>
</dbReference>
<accession>A0AA36BB30</accession>
<protein>
    <submittedName>
        <fullName evidence="1">Uncharacterized protein</fullName>
    </submittedName>
</protein>
<dbReference type="AlphaFoldDB" id="A0AA36BB30"/>
<dbReference type="Proteomes" id="UP001162480">
    <property type="component" value="Chromosome 12"/>
</dbReference>
<dbReference type="EMBL" id="OX597825">
    <property type="protein sequence ID" value="CAI9731145.1"/>
    <property type="molecule type" value="Genomic_DNA"/>
</dbReference>
<gene>
    <name evidence="1" type="ORF">OCTVUL_1B015075</name>
</gene>
<evidence type="ECO:0000313" key="1">
    <source>
        <dbReference type="EMBL" id="CAI9731145.1"/>
    </source>
</evidence>
<evidence type="ECO:0000313" key="2">
    <source>
        <dbReference type="Proteomes" id="UP001162480"/>
    </source>
</evidence>
<name>A0AA36BB30_OCTVU</name>
<proteinExistence type="predicted"/>
<dbReference type="PANTHER" id="PTHR46888:SF13">
    <property type="entry name" value="RIBONUCLEASE H"/>
    <property type="match status" value="1"/>
</dbReference>
<organism evidence="1 2">
    <name type="scientific">Octopus vulgaris</name>
    <name type="common">Common octopus</name>
    <dbReference type="NCBI Taxonomy" id="6645"/>
    <lineage>
        <taxon>Eukaryota</taxon>
        <taxon>Metazoa</taxon>
        <taxon>Spiralia</taxon>
        <taxon>Lophotrochozoa</taxon>
        <taxon>Mollusca</taxon>
        <taxon>Cephalopoda</taxon>
        <taxon>Coleoidea</taxon>
        <taxon>Octopodiformes</taxon>
        <taxon>Octopoda</taxon>
        <taxon>Incirrata</taxon>
        <taxon>Octopodidae</taxon>
        <taxon>Octopus</taxon>
    </lineage>
</organism>
<sequence length="244" mass="27331">MMAYELEKLRLQISLEQEKCAAGKEKQAHELKLKANQIDSESEEADVATPSKHFNIASACKFVPRFQDSDLDNYFLAFEKTAELMKWPKTKWSILLQTQLTGKSLEVYSAMSIADCKDYDLVKQKILYCHEQVAEVYQQKLRQAWKNSCDSYIEFTRKKGHMGKQKQQKAQSSASSKPCHYCSVEVAVPLGFKCISDTGVLSKIKLDPDVGVSDADLVMTSVVDNSSVDATSDSSSTPKSVTVF</sequence>
<reference evidence="1" key="1">
    <citation type="submission" date="2023-08" db="EMBL/GenBank/DDBJ databases">
        <authorList>
            <person name="Alioto T."/>
            <person name="Alioto T."/>
            <person name="Gomez Garrido J."/>
        </authorList>
    </citation>
    <scope>NUCLEOTIDE SEQUENCE</scope>
</reference>
<keyword evidence="2" id="KW-1185">Reference proteome</keyword>